<reference evidence="3 4" key="1">
    <citation type="submission" date="2019-05" db="EMBL/GenBank/DDBJ databases">
        <title>Emergence of the Ug99 lineage of the wheat stem rust pathogen through somatic hybridization.</title>
        <authorList>
            <person name="Li F."/>
            <person name="Upadhyaya N.M."/>
            <person name="Sperschneider J."/>
            <person name="Matny O."/>
            <person name="Nguyen-Phuc H."/>
            <person name="Mago R."/>
            <person name="Raley C."/>
            <person name="Miller M.E."/>
            <person name="Silverstein K.A.T."/>
            <person name="Henningsen E."/>
            <person name="Hirsch C.D."/>
            <person name="Visser B."/>
            <person name="Pretorius Z.A."/>
            <person name="Steffenson B.J."/>
            <person name="Schwessinger B."/>
            <person name="Dodds P.N."/>
            <person name="Figueroa M."/>
        </authorList>
    </citation>
    <scope>NUCLEOTIDE SEQUENCE [LARGE SCALE GENOMIC DNA]</scope>
    <source>
        <strain evidence="1">21-0</strain>
        <strain evidence="2 4">Ug99</strain>
    </source>
</reference>
<sequence length="190" mass="20944">MMFPTRIWLSFKSKTTSVRTIGLELVDDLAGAVKNQYLHSLRDFDIADITLHTTEQAEALTSDSRLEEIGAQLSPCSSRDTPLIVKVISNVAPETPLTKNGIPKIIWLSFKGKLTSVQTKELELIDHLAKAARNEFPGSLRGICSSDITLHLTEHTEAMTLDLRLEEIAAQLSPCGSMETPLIVKCEILS</sequence>
<evidence type="ECO:0000313" key="1">
    <source>
        <dbReference type="EMBL" id="KAA1097720.1"/>
    </source>
</evidence>
<dbReference type="Proteomes" id="UP000325313">
    <property type="component" value="Unassembled WGS sequence"/>
</dbReference>
<dbReference type="AlphaFoldDB" id="A0A5B0RLS5"/>
<dbReference type="OrthoDB" id="10279448at2759"/>
<dbReference type="Proteomes" id="UP000324748">
    <property type="component" value="Unassembled WGS sequence"/>
</dbReference>
<dbReference type="EMBL" id="VDEP01000173">
    <property type="protein sequence ID" value="KAA1126058.1"/>
    <property type="molecule type" value="Genomic_DNA"/>
</dbReference>
<accession>A0A5B0RLS5</accession>
<organism evidence="2 4">
    <name type="scientific">Puccinia graminis f. sp. tritici</name>
    <dbReference type="NCBI Taxonomy" id="56615"/>
    <lineage>
        <taxon>Eukaryota</taxon>
        <taxon>Fungi</taxon>
        <taxon>Dikarya</taxon>
        <taxon>Basidiomycota</taxon>
        <taxon>Pucciniomycotina</taxon>
        <taxon>Pucciniomycetes</taxon>
        <taxon>Pucciniales</taxon>
        <taxon>Pucciniaceae</taxon>
        <taxon>Puccinia</taxon>
    </lineage>
</organism>
<comment type="caution">
    <text evidence="2">The sequence shown here is derived from an EMBL/GenBank/DDBJ whole genome shotgun (WGS) entry which is preliminary data.</text>
</comment>
<gene>
    <name evidence="1" type="ORF">PGT21_017879</name>
    <name evidence="2" type="ORF">PGTUg99_018928</name>
</gene>
<protein>
    <submittedName>
        <fullName evidence="2">Uncharacterized protein</fullName>
    </submittedName>
</protein>
<evidence type="ECO:0000313" key="4">
    <source>
        <dbReference type="Proteomes" id="UP000325313"/>
    </source>
</evidence>
<keyword evidence="3" id="KW-1185">Reference proteome</keyword>
<proteinExistence type="predicted"/>
<evidence type="ECO:0000313" key="3">
    <source>
        <dbReference type="Proteomes" id="UP000324748"/>
    </source>
</evidence>
<evidence type="ECO:0000313" key="2">
    <source>
        <dbReference type="EMBL" id="KAA1126058.1"/>
    </source>
</evidence>
<dbReference type="EMBL" id="VSWC01000066">
    <property type="protein sequence ID" value="KAA1097720.1"/>
    <property type="molecule type" value="Genomic_DNA"/>
</dbReference>
<name>A0A5B0RLS5_PUCGR</name>